<comment type="caution">
    <text evidence="1">The sequence shown here is derived from an EMBL/GenBank/DDBJ whole genome shotgun (WGS) entry which is preliminary data.</text>
</comment>
<accession>V6IVH9</accession>
<sequence>MQIIREERKSKLTQRFAGNFFQTFSNTLDKGGKDF</sequence>
<protein>
    <submittedName>
        <fullName evidence="1">Uncharacterized protein</fullName>
    </submittedName>
</protein>
<dbReference type="AlphaFoldDB" id="V6IVH9"/>
<proteinExistence type="predicted"/>
<evidence type="ECO:0000313" key="2">
    <source>
        <dbReference type="Proteomes" id="UP000018296"/>
    </source>
</evidence>
<reference evidence="1 2" key="1">
    <citation type="journal article" date="2013" name="Genome Announc.">
        <title>Genome Sequence of Sporolactobacillus laevolacticus DSM442, an Efficient Polymer-Grade D-Lactate Producer from Agricultural Waste Cottonseed as a Nitrogen Source.</title>
        <authorList>
            <person name="Wang H."/>
            <person name="Wang L."/>
            <person name="Ju J."/>
            <person name="Yu B."/>
            <person name="Ma Y."/>
        </authorList>
    </citation>
    <scope>NUCLEOTIDE SEQUENCE [LARGE SCALE GENOMIC DNA]</scope>
    <source>
        <strain evidence="1 2">DSM 442</strain>
    </source>
</reference>
<evidence type="ECO:0000313" key="1">
    <source>
        <dbReference type="EMBL" id="EST10511.1"/>
    </source>
</evidence>
<dbReference type="EMBL" id="AWTC01000022">
    <property type="protein sequence ID" value="EST10511.1"/>
    <property type="molecule type" value="Genomic_DNA"/>
</dbReference>
<gene>
    <name evidence="1" type="ORF">P343_16875</name>
</gene>
<organism evidence="1 2">
    <name type="scientific">Sporolactobacillus laevolacticus DSM 442</name>
    <dbReference type="NCBI Taxonomy" id="1395513"/>
    <lineage>
        <taxon>Bacteria</taxon>
        <taxon>Bacillati</taxon>
        <taxon>Bacillota</taxon>
        <taxon>Bacilli</taxon>
        <taxon>Bacillales</taxon>
        <taxon>Sporolactobacillaceae</taxon>
        <taxon>Sporolactobacillus</taxon>
    </lineage>
</organism>
<dbReference type="Proteomes" id="UP000018296">
    <property type="component" value="Unassembled WGS sequence"/>
</dbReference>
<name>V6IVH9_9BACL</name>
<keyword evidence="2" id="KW-1185">Reference proteome</keyword>